<accession>A0ABQ3VPE4</accession>
<protein>
    <recommendedName>
        <fullName evidence="3">Glutamine amidotransferase type-2 domain-containing protein</fullName>
    </recommendedName>
</protein>
<reference evidence="1 2" key="1">
    <citation type="journal article" date="2021" name="Int. J. Syst. Evol. Microbiol.">
        <title>Reticulibacter mediterranei gen. nov., sp. nov., within the new family Reticulibacteraceae fam. nov., and Ktedonospora formicarum gen. nov., sp. nov., Ktedonobacter robiniae sp. nov., Dictyobacter formicarum sp. nov. and Dictyobacter arantiisoli sp. nov., belonging to the class Ktedonobacteria.</title>
        <authorList>
            <person name="Yabe S."/>
            <person name="Zheng Y."/>
            <person name="Wang C.M."/>
            <person name="Sakai Y."/>
            <person name="Abe K."/>
            <person name="Yokota A."/>
            <person name="Donadio S."/>
            <person name="Cavaletti L."/>
            <person name="Monciardini P."/>
        </authorList>
    </citation>
    <scope>NUCLEOTIDE SEQUENCE [LARGE SCALE GENOMIC DNA]</scope>
    <source>
        <strain evidence="1 2">SOSP1-9</strain>
    </source>
</reference>
<proteinExistence type="predicted"/>
<gene>
    <name evidence="1" type="ORF">KSZ_57180</name>
</gene>
<dbReference type="Proteomes" id="UP000635565">
    <property type="component" value="Unassembled WGS sequence"/>
</dbReference>
<name>A0ABQ3VPE4_9CHLR</name>
<comment type="caution">
    <text evidence="1">The sequence shown here is derived from an EMBL/GenBank/DDBJ whole genome shotgun (WGS) entry which is preliminary data.</text>
</comment>
<sequence length="124" mass="13848">MKALRNLEKSTGMPSSLIKDQGDVFVVARTDGLGKMRQRQVHHLEINSGQDEPLGAPRVGMNKAVEGEPFVALLHSNARSRPFAYPHPAQDRFQTDAMFVHRPHFDAGLGVLQVNQLDILTQFF</sequence>
<evidence type="ECO:0000313" key="2">
    <source>
        <dbReference type="Proteomes" id="UP000635565"/>
    </source>
</evidence>
<organism evidence="1 2">
    <name type="scientific">Dictyobacter formicarum</name>
    <dbReference type="NCBI Taxonomy" id="2778368"/>
    <lineage>
        <taxon>Bacteria</taxon>
        <taxon>Bacillati</taxon>
        <taxon>Chloroflexota</taxon>
        <taxon>Ktedonobacteria</taxon>
        <taxon>Ktedonobacterales</taxon>
        <taxon>Dictyobacteraceae</taxon>
        <taxon>Dictyobacter</taxon>
    </lineage>
</organism>
<dbReference type="EMBL" id="BNJJ01000018">
    <property type="protein sequence ID" value="GHO87712.1"/>
    <property type="molecule type" value="Genomic_DNA"/>
</dbReference>
<evidence type="ECO:0000313" key="1">
    <source>
        <dbReference type="EMBL" id="GHO87712.1"/>
    </source>
</evidence>
<evidence type="ECO:0008006" key="3">
    <source>
        <dbReference type="Google" id="ProtNLM"/>
    </source>
</evidence>
<keyword evidence="2" id="KW-1185">Reference proteome</keyword>